<dbReference type="InterPro" id="IPR016177">
    <property type="entry name" value="DNA-bd_dom_sf"/>
</dbReference>
<feature type="compositionally biased region" description="Basic and acidic residues" evidence="6">
    <location>
        <begin position="140"/>
        <end position="160"/>
    </location>
</feature>
<evidence type="ECO:0000256" key="3">
    <source>
        <dbReference type="ARBA" id="ARBA00023125"/>
    </source>
</evidence>
<accession>A0ABP1FXT4</accession>
<proteinExistence type="predicted"/>
<organism evidence="8 9">
    <name type="scientific">Coccomyxa viridis</name>
    <dbReference type="NCBI Taxonomy" id="1274662"/>
    <lineage>
        <taxon>Eukaryota</taxon>
        <taxon>Viridiplantae</taxon>
        <taxon>Chlorophyta</taxon>
        <taxon>core chlorophytes</taxon>
        <taxon>Trebouxiophyceae</taxon>
        <taxon>Trebouxiophyceae incertae sedis</taxon>
        <taxon>Coccomyxaceae</taxon>
        <taxon>Coccomyxa</taxon>
    </lineage>
</organism>
<dbReference type="EMBL" id="CAXHTA020000011">
    <property type="protein sequence ID" value="CAL5224694.1"/>
    <property type="molecule type" value="Genomic_DNA"/>
</dbReference>
<feature type="compositionally biased region" description="Polar residues" evidence="6">
    <location>
        <begin position="163"/>
        <end position="181"/>
    </location>
</feature>
<dbReference type="PROSITE" id="PS51032">
    <property type="entry name" value="AP2_ERF"/>
    <property type="match status" value="1"/>
</dbReference>
<comment type="subcellular location">
    <subcellularLocation>
        <location evidence="1">Nucleus</location>
    </subcellularLocation>
</comment>
<keyword evidence="5" id="KW-0539">Nucleus</keyword>
<dbReference type="Proteomes" id="UP001497392">
    <property type="component" value="Unassembled WGS sequence"/>
</dbReference>
<evidence type="ECO:0000256" key="5">
    <source>
        <dbReference type="ARBA" id="ARBA00023242"/>
    </source>
</evidence>
<protein>
    <submittedName>
        <fullName evidence="8">G7420 protein</fullName>
    </submittedName>
</protein>
<keyword evidence="4" id="KW-0804">Transcription</keyword>
<dbReference type="PANTHER" id="PTHR32467:SF90">
    <property type="entry name" value="AP2-LIKE ETHYLENE-RESPONSIVE TRANSCRIPTION FACTOR AIL1"/>
    <property type="match status" value="1"/>
</dbReference>
<evidence type="ECO:0000259" key="7">
    <source>
        <dbReference type="PROSITE" id="PS51032"/>
    </source>
</evidence>
<dbReference type="PANTHER" id="PTHR32467">
    <property type="entry name" value="AP2-LIKE ETHYLENE-RESPONSIVE TRANSCRIPTION FACTOR"/>
    <property type="match status" value="1"/>
</dbReference>
<feature type="region of interest" description="Disordered" evidence="6">
    <location>
        <begin position="218"/>
        <end position="241"/>
    </location>
</feature>
<feature type="region of interest" description="Disordered" evidence="6">
    <location>
        <begin position="348"/>
        <end position="367"/>
    </location>
</feature>
<evidence type="ECO:0000256" key="2">
    <source>
        <dbReference type="ARBA" id="ARBA00023015"/>
    </source>
</evidence>
<feature type="compositionally biased region" description="Polar residues" evidence="6">
    <location>
        <begin position="356"/>
        <end position="365"/>
    </location>
</feature>
<dbReference type="SMART" id="SM00380">
    <property type="entry name" value="AP2"/>
    <property type="match status" value="1"/>
</dbReference>
<keyword evidence="3" id="KW-0238">DNA-binding</keyword>
<evidence type="ECO:0000256" key="6">
    <source>
        <dbReference type="SAM" id="MobiDB-lite"/>
    </source>
</evidence>
<dbReference type="InterPro" id="IPR001471">
    <property type="entry name" value="AP2/ERF_dom"/>
</dbReference>
<evidence type="ECO:0000256" key="1">
    <source>
        <dbReference type="ARBA" id="ARBA00004123"/>
    </source>
</evidence>
<reference evidence="8 9" key="1">
    <citation type="submission" date="2024-06" db="EMBL/GenBank/DDBJ databases">
        <authorList>
            <person name="Kraege A."/>
            <person name="Thomma B."/>
        </authorList>
    </citation>
    <scope>NUCLEOTIDE SEQUENCE [LARGE SCALE GENOMIC DNA]</scope>
</reference>
<gene>
    <name evidence="8" type="primary">g7420</name>
    <name evidence="8" type="ORF">VP750_LOCUS6353</name>
</gene>
<feature type="compositionally biased region" description="Polar residues" evidence="6">
    <location>
        <begin position="111"/>
        <end position="139"/>
    </location>
</feature>
<dbReference type="Gene3D" id="3.30.730.10">
    <property type="entry name" value="AP2/ERF domain"/>
    <property type="match status" value="1"/>
</dbReference>
<feature type="domain" description="AP2/ERF" evidence="7">
    <location>
        <begin position="34"/>
        <end position="94"/>
    </location>
</feature>
<sequence>MACLPPISEEKKAELDQMSIEQLQASIRETTTVKARGSSIYRGVSHHSGKWQARIYYSGKKAHLGLYQTEEEAAHAYDRAAIAKDGRKALVNFEDSFTEVPRLGQPMPGSHSASQHVLTRSGSMPSASLSQPNLTASSSHHTDKKDCPSHNSRPKMEGEQAVHASNTKADSATNDRPSPKQTHGLLGQKMGSQQQAEACASIETLPGYNVPDWANWEGDPSAYEADPYTADPGQAPSKPWFPYNPADANSEDEFSDHEAEVNISDIHIPGWTTEQLREYIESGQLQPSLRLLGTNPQPKPVTTMTGAAEASWKAFQNACKHPDSMEAWNECETAGNNYLNTYATLSSDDEDMAEDPSSTEGTSAKLSPGDLSTALNLVQHPLVHAEQLLLKGEIDAFLETLHSPEPGKNDEVAKVLELQESIHKAEVEFDEAKGEIPMEFLHVEYKLFREDLRALMGKPPDNLPAKAADDERYYAPEPGQHPCVHRVKLTEEEAAQMDLEMEQYDAELAEHGGWPAARDDTIYL</sequence>
<evidence type="ECO:0000256" key="4">
    <source>
        <dbReference type="ARBA" id="ARBA00023163"/>
    </source>
</evidence>
<comment type="caution">
    <text evidence="8">The sequence shown here is derived from an EMBL/GenBank/DDBJ whole genome shotgun (WGS) entry which is preliminary data.</text>
</comment>
<keyword evidence="2" id="KW-0805">Transcription regulation</keyword>
<feature type="region of interest" description="Disordered" evidence="6">
    <location>
        <begin position="100"/>
        <end position="197"/>
    </location>
</feature>
<dbReference type="InterPro" id="IPR036955">
    <property type="entry name" value="AP2/ERF_dom_sf"/>
</dbReference>
<evidence type="ECO:0000313" key="9">
    <source>
        <dbReference type="Proteomes" id="UP001497392"/>
    </source>
</evidence>
<dbReference type="SUPFAM" id="SSF54171">
    <property type="entry name" value="DNA-binding domain"/>
    <property type="match status" value="1"/>
</dbReference>
<evidence type="ECO:0000313" key="8">
    <source>
        <dbReference type="EMBL" id="CAL5224694.1"/>
    </source>
</evidence>
<dbReference type="CDD" id="cd00018">
    <property type="entry name" value="AP2"/>
    <property type="match status" value="1"/>
</dbReference>
<keyword evidence="9" id="KW-1185">Reference proteome</keyword>
<name>A0ABP1FXT4_9CHLO</name>